<keyword evidence="2" id="KW-1185">Reference proteome</keyword>
<name>A0A433QX37_9FUNG</name>
<reference evidence="1 2" key="1">
    <citation type="journal article" date="2018" name="New Phytol.">
        <title>Phylogenomics of Endogonaceae and evolution of mycorrhizas within Mucoromycota.</title>
        <authorList>
            <person name="Chang Y."/>
            <person name="Desiro A."/>
            <person name="Na H."/>
            <person name="Sandor L."/>
            <person name="Lipzen A."/>
            <person name="Clum A."/>
            <person name="Barry K."/>
            <person name="Grigoriev I.V."/>
            <person name="Martin F.M."/>
            <person name="Stajich J.E."/>
            <person name="Smith M.E."/>
            <person name="Bonito G."/>
            <person name="Spatafora J.W."/>
        </authorList>
    </citation>
    <scope>NUCLEOTIDE SEQUENCE [LARGE SCALE GENOMIC DNA]</scope>
    <source>
        <strain evidence="1 2">AD002</strain>
    </source>
</reference>
<comment type="caution">
    <text evidence="1">The sequence shown here is derived from an EMBL/GenBank/DDBJ whole genome shotgun (WGS) entry which is preliminary data.</text>
</comment>
<dbReference type="AlphaFoldDB" id="A0A433QX37"/>
<gene>
    <name evidence="1" type="ORF">BC938DRAFT_480843</name>
</gene>
<feature type="non-terminal residue" evidence="1">
    <location>
        <position position="1"/>
    </location>
</feature>
<accession>A0A433QX37</accession>
<evidence type="ECO:0000313" key="1">
    <source>
        <dbReference type="EMBL" id="RUS34380.1"/>
    </source>
</evidence>
<organism evidence="1 2">
    <name type="scientific">Jimgerdemannia flammicorona</name>
    <dbReference type="NCBI Taxonomy" id="994334"/>
    <lineage>
        <taxon>Eukaryota</taxon>
        <taxon>Fungi</taxon>
        <taxon>Fungi incertae sedis</taxon>
        <taxon>Mucoromycota</taxon>
        <taxon>Mucoromycotina</taxon>
        <taxon>Endogonomycetes</taxon>
        <taxon>Endogonales</taxon>
        <taxon>Endogonaceae</taxon>
        <taxon>Jimgerdemannia</taxon>
    </lineage>
</organism>
<sequence>RKFLELRCILDVIDNTNKRPLENEEIQIFSSNANIICSFCMTTAQISAEVGEELAMEIASVRDNNPVVWTSTLEKYIDNALQVRISLEFLLAYTIPTIASATDDFS</sequence>
<dbReference type="Proteomes" id="UP000274822">
    <property type="component" value="Unassembled WGS sequence"/>
</dbReference>
<dbReference type="EMBL" id="RBNJ01000536">
    <property type="protein sequence ID" value="RUS34380.1"/>
    <property type="molecule type" value="Genomic_DNA"/>
</dbReference>
<evidence type="ECO:0000313" key="2">
    <source>
        <dbReference type="Proteomes" id="UP000274822"/>
    </source>
</evidence>
<protein>
    <submittedName>
        <fullName evidence="1">Uncharacterized protein</fullName>
    </submittedName>
</protein>
<proteinExistence type="predicted"/>